<dbReference type="PANTHER" id="PTHR21456">
    <property type="entry name" value="FAMILY WITH SEQUENCE SIMILARITY 102"/>
    <property type="match status" value="1"/>
</dbReference>
<accession>A0A9P5XIP4</accession>
<evidence type="ECO:0000313" key="3">
    <source>
        <dbReference type="EMBL" id="KAF9452133.1"/>
    </source>
</evidence>
<feature type="region of interest" description="Disordered" evidence="1">
    <location>
        <begin position="88"/>
        <end position="130"/>
    </location>
</feature>
<comment type="caution">
    <text evidence="3">The sequence shown here is derived from an EMBL/GenBank/DDBJ whole genome shotgun (WGS) entry which is preliminary data.</text>
</comment>
<dbReference type="InterPro" id="IPR019448">
    <property type="entry name" value="NT-C2"/>
</dbReference>
<dbReference type="PANTHER" id="PTHR21456:SF1">
    <property type="entry name" value="C2 NT-TYPE DOMAIN-CONTAINING PROTEIN"/>
    <property type="match status" value="1"/>
</dbReference>
<feature type="region of interest" description="Disordered" evidence="1">
    <location>
        <begin position="466"/>
        <end position="515"/>
    </location>
</feature>
<dbReference type="AlphaFoldDB" id="A0A9P5XIP4"/>
<evidence type="ECO:0000256" key="1">
    <source>
        <dbReference type="SAM" id="MobiDB-lite"/>
    </source>
</evidence>
<feature type="domain" description="C2 NT-type" evidence="2">
    <location>
        <begin position="34"/>
        <end position="310"/>
    </location>
</feature>
<reference evidence="3" key="1">
    <citation type="submission" date="2020-11" db="EMBL/GenBank/DDBJ databases">
        <authorList>
            <consortium name="DOE Joint Genome Institute"/>
            <person name="Ahrendt S."/>
            <person name="Riley R."/>
            <person name="Andreopoulos W."/>
            <person name="Labutti K."/>
            <person name="Pangilinan J."/>
            <person name="Ruiz-Duenas F.J."/>
            <person name="Barrasa J.M."/>
            <person name="Sanchez-Garcia M."/>
            <person name="Camarero S."/>
            <person name="Miyauchi S."/>
            <person name="Serrano A."/>
            <person name="Linde D."/>
            <person name="Babiker R."/>
            <person name="Drula E."/>
            <person name="Ayuso-Fernandez I."/>
            <person name="Pacheco R."/>
            <person name="Padilla G."/>
            <person name="Ferreira P."/>
            <person name="Barriuso J."/>
            <person name="Kellner H."/>
            <person name="Castanera R."/>
            <person name="Alfaro M."/>
            <person name="Ramirez L."/>
            <person name="Pisabarro A.G."/>
            <person name="Kuo A."/>
            <person name="Tritt A."/>
            <person name="Lipzen A."/>
            <person name="He G."/>
            <person name="Yan M."/>
            <person name="Ng V."/>
            <person name="Cullen D."/>
            <person name="Martin F."/>
            <person name="Rosso M.-N."/>
            <person name="Henrissat B."/>
            <person name="Hibbett D."/>
            <person name="Martinez A.T."/>
            <person name="Grigoriev I.V."/>
        </authorList>
    </citation>
    <scope>NUCLEOTIDE SEQUENCE</scope>
    <source>
        <strain evidence="3">MF-IS2</strain>
    </source>
</reference>
<feature type="region of interest" description="Disordered" evidence="1">
    <location>
        <begin position="543"/>
        <end position="605"/>
    </location>
</feature>
<sequence>MHPPPALSLRPKYSASNLLDPPVPSPSYGFRAQINQLIPRHSYFRVRVHVHQIDSVPFVNGQFSARWKFKHVHSPPSQRHGILGMVKTRSKNGDNTSPVDSVPSVVISTNTSDSSSTRVPSFSSSSSASSAIPTLQAPHLATHSDPAISPFSSNGANASRTTLHIHPPTIKTCAPTSPNFSPFTEVSPGPSPALLPSNINPHTSARGSTPYLDLKDHSVHWNQQLSTIVRLDVERDSGSILPCPFKLVVMQRVKLDPHHDAHLASAEPHRLGALHLNLSEYVGHGSVERRYLLRESKTNATLKLTIELEFISGEQNYVPPPLPKGEILNGLAGYLDGDHYRIPRGQPAYSMDMQGSEEIGLGLFSARCSTATDGKQRLTSWTASATTTTSRFEADDDDDSFIDVYQEGSDLDTPAPGPTPVRATSPAPPAFDIQRIPLAYGTKTTETLIEALFNPVKTSERNCESPFTVYVPSPPALSRKLPPSAVYRSSSTRTKNSDRSRLSDVSGSGSGLGLQGLVNLPDVKPVIAVEGEAASVYSMNTEESSVSSGSGSGSGVMSQSVHSHHSHNSLGSHHGAEPRAAGGRVKDWWKKMASASRPGTPVGRV</sequence>
<dbReference type="Proteomes" id="UP000807342">
    <property type="component" value="Unassembled WGS sequence"/>
</dbReference>
<dbReference type="EMBL" id="MU151075">
    <property type="protein sequence ID" value="KAF9452133.1"/>
    <property type="molecule type" value="Genomic_DNA"/>
</dbReference>
<name>A0A9P5XIP4_9AGAR</name>
<feature type="region of interest" description="Disordered" evidence="1">
    <location>
        <begin position="407"/>
        <end position="428"/>
    </location>
</feature>
<evidence type="ECO:0000313" key="4">
    <source>
        <dbReference type="Proteomes" id="UP000807342"/>
    </source>
</evidence>
<dbReference type="PROSITE" id="PS51840">
    <property type="entry name" value="C2_NT"/>
    <property type="match status" value="1"/>
</dbReference>
<gene>
    <name evidence="3" type="ORF">P691DRAFT_756733</name>
</gene>
<dbReference type="OrthoDB" id="3365224at2759"/>
<evidence type="ECO:0000259" key="2">
    <source>
        <dbReference type="PROSITE" id="PS51840"/>
    </source>
</evidence>
<dbReference type="Pfam" id="PF10358">
    <property type="entry name" value="NT-C2"/>
    <property type="match status" value="1"/>
</dbReference>
<protein>
    <recommendedName>
        <fullName evidence="2">C2 NT-type domain-containing protein</fullName>
    </recommendedName>
</protein>
<organism evidence="3 4">
    <name type="scientific">Macrolepiota fuliginosa MF-IS2</name>
    <dbReference type="NCBI Taxonomy" id="1400762"/>
    <lineage>
        <taxon>Eukaryota</taxon>
        <taxon>Fungi</taxon>
        <taxon>Dikarya</taxon>
        <taxon>Basidiomycota</taxon>
        <taxon>Agaricomycotina</taxon>
        <taxon>Agaricomycetes</taxon>
        <taxon>Agaricomycetidae</taxon>
        <taxon>Agaricales</taxon>
        <taxon>Agaricineae</taxon>
        <taxon>Agaricaceae</taxon>
        <taxon>Macrolepiota</taxon>
    </lineage>
</organism>
<dbReference type="InterPro" id="IPR039931">
    <property type="entry name" value="EEIG1/2-like"/>
</dbReference>
<feature type="compositionally biased region" description="Low complexity" evidence="1">
    <location>
        <begin position="544"/>
        <end position="561"/>
    </location>
</feature>
<proteinExistence type="predicted"/>
<keyword evidence="4" id="KW-1185">Reference proteome</keyword>
<feature type="compositionally biased region" description="Low complexity" evidence="1">
    <location>
        <begin position="97"/>
        <end position="130"/>
    </location>
</feature>